<gene>
    <name evidence="4" type="ORF">B0H16DRAFT_1618208</name>
</gene>
<keyword evidence="1" id="KW-0521">NADP</keyword>
<organism evidence="4 5">
    <name type="scientific">Mycena metata</name>
    <dbReference type="NCBI Taxonomy" id="1033252"/>
    <lineage>
        <taxon>Eukaryota</taxon>
        <taxon>Fungi</taxon>
        <taxon>Dikarya</taxon>
        <taxon>Basidiomycota</taxon>
        <taxon>Agaricomycotina</taxon>
        <taxon>Agaricomycetes</taxon>
        <taxon>Agaricomycetidae</taxon>
        <taxon>Agaricales</taxon>
        <taxon>Marasmiineae</taxon>
        <taxon>Mycenaceae</taxon>
        <taxon>Mycena</taxon>
    </lineage>
</organism>
<dbReference type="InterPro" id="IPR036291">
    <property type="entry name" value="NAD(P)-bd_dom_sf"/>
</dbReference>
<dbReference type="PANTHER" id="PTHR47706">
    <property type="entry name" value="NMRA-LIKE FAMILY PROTEIN"/>
    <property type="match status" value="1"/>
</dbReference>
<evidence type="ECO:0000256" key="2">
    <source>
        <dbReference type="ARBA" id="ARBA00023002"/>
    </source>
</evidence>
<accession>A0AAD7H8J7</accession>
<dbReference type="Proteomes" id="UP001215598">
    <property type="component" value="Unassembled WGS sequence"/>
</dbReference>
<sequence>MTAPLTIAILGATGDLGSHLLCAISEHPKAQDVRLRILTRPTSTETAHNLLARYPTLYVTVHAIDYSATELGLDAALHGVDVVLSAVRDDSDLTRQDVKHSGLLPGFLAQDAVARAAKAAGVRLFVPSEYGSPTHLMSLDSDSYVVGKRFHHELLRELQLPYLLVYSGSFPEVEPAATPLPPQSAEAPIALGEPPFETTRAHLAVYVIELILDRGLDSVAGEIHVLRGLRRDRAIVSAETGKTEWVLDG</sequence>
<proteinExistence type="predicted"/>
<dbReference type="PANTHER" id="PTHR47706:SF9">
    <property type="entry name" value="NMRA-LIKE DOMAIN-CONTAINING PROTEIN-RELATED"/>
    <property type="match status" value="1"/>
</dbReference>
<dbReference type="Gene3D" id="3.40.50.720">
    <property type="entry name" value="NAD(P)-binding Rossmann-like Domain"/>
    <property type="match status" value="1"/>
</dbReference>
<name>A0AAD7H8J7_9AGAR</name>
<feature type="domain" description="NmrA-like" evidence="3">
    <location>
        <begin position="6"/>
        <end position="170"/>
    </location>
</feature>
<evidence type="ECO:0000256" key="1">
    <source>
        <dbReference type="ARBA" id="ARBA00022857"/>
    </source>
</evidence>
<evidence type="ECO:0000313" key="5">
    <source>
        <dbReference type="Proteomes" id="UP001215598"/>
    </source>
</evidence>
<dbReference type="AlphaFoldDB" id="A0AAD7H8J7"/>
<dbReference type="InterPro" id="IPR051609">
    <property type="entry name" value="NmrA/Isoflavone_reductase-like"/>
</dbReference>
<evidence type="ECO:0000313" key="4">
    <source>
        <dbReference type="EMBL" id="KAJ7714617.1"/>
    </source>
</evidence>
<dbReference type="EMBL" id="JARKIB010000322">
    <property type="protein sequence ID" value="KAJ7714617.1"/>
    <property type="molecule type" value="Genomic_DNA"/>
</dbReference>
<dbReference type="Pfam" id="PF05368">
    <property type="entry name" value="NmrA"/>
    <property type="match status" value="1"/>
</dbReference>
<dbReference type="InterPro" id="IPR008030">
    <property type="entry name" value="NmrA-like"/>
</dbReference>
<reference evidence="4" key="1">
    <citation type="submission" date="2023-03" db="EMBL/GenBank/DDBJ databases">
        <title>Massive genome expansion in bonnet fungi (Mycena s.s.) driven by repeated elements and novel gene families across ecological guilds.</title>
        <authorList>
            <consortium name="Lawrence Berkeley National Laboratory"/>
            <person name="Harder C.B."/>
            <person name="Miyauchi S."/>
            <person name="Viragh M."/>
            <person name="Kuo A."/>
            <person name="Thoen E."/>
            <person name="Andreopoulos B."/>
            <person name="Lu D."/>
            <person name="Skrede I."/>
            <person name="Drula E."/>
            <person name="Henrissat B."/>
            <person name="Morin E."/>
            <person name="Kohler A."/>
            <person name="Barry K."/>
            <person name="LaButti K."/>
            <person name="Morin E."/>
            <person name="Salamov A."/>
            <person name="Lipzen A."/>
            <person name="Mereny Z."/>
            <person name="Hegedus B."/>
            <person name="Baldrian P."/>
            <person name="Stursova M."/>
            <person name="Weitz H."/>
            <person name="Taylor A."/>
            <person name="Grigoriev I.V."/>
            <person name="Nagy L.G."/>
            <person name="Martin F."/>
            <person name="Kauserud H."/>
        </authorList>
    </citation>
    <scope>NUCLEOTIDE SEQUENCE</scope>
    <source>
        <strain evidence="4">CBHHK182m</strain>
    </source>
</reference>
<keyword evidence="5" id="KW-1185">Reference proteome</keyword>
<dbReference type="SUPFAM" id="SSF51735">
    <property type="entry name" value="NAD(P)-binding Rossmann-fold domains"/>
    <property type="match status" value="1"/>
</dbReference>
<dbReference type="GO" id="GO:0016491">
    <property type="term" value="F:oxidoreductase activity"/>
    <property type="evidence" value="ECO:0007669"/>
    <property type="project" value="UniProtKB-KW"/>
</dbReference>
<keyword evidence="2" id="KW-0560">Oxidoreductase</keyword>
<protein>
    <recommendedName>
        <fullName evidence="3">NmrA-like domain-containing protein</fullName>
    </recommendedName>
</protein>
<comment type="caution">
    <text evidence="4">The sequence shown here is derived from an EMBL/GenBank/DDBJ whole genome shotgun (WGS) entry which is preliminary data.</text>
</comment>
<evidence type="ECO:0000259" key="3">
    <source>
        <dbReference type="Pfam" id="PF05368"/>
    </source>
</evidence>